<gene>
    <name evidence="8" type="ORF">CLAN_0658</name>
</gene>
<keyword evidence="3" id="KW-1003">Cell membrane</keyword>
<evidence type="ECO:0000256" key="1">
    <source>
        <dbReference type="ARBA" id="ARBA00004651"/>
    </source>
</evidence>
<feature type="transmembrane region" description="Helical" evidence="7">
    <location>
        <begin position="370"/>
        <end position="390"/>
    </location>
</feature>
<dbReference type="InterPro" id="IPR011701">
    <property type="entry name" value="MFS"/>
</dbReference>
<evidence type="ECO:0000256" key="6">
    <source>
        <dbReference type="ARBA" id="ARBA00023136"/>
    </source>
</evidence>
<dbReference type="Proteomes" id="UP000202031">
    <property type="component" value="Chromosome"/>
</dbReference>
<dbReference type="PANTHER" id="PTHR43266:SF2">
    <property type="entry name" value="MAJOR FACILITATOR SUPERFAMILY (MFS) PROFILE DOMAIN-CONTAINING PROTEIN"/>
    <property type="match status" value="1"/>
</dbReference>
<proteinExistence type="predicted"/>
<feature type="transmembrane region" description="Helical" evidence="7">
    <location>
        <begin position="79"/>
        <end position="97"/>
    </location>
</feature>
<dbReference type="KEGG" id="clx:CLAN_0658"/>
<organism evidence="8 9">
    <name type="scientific">Campylobacter lanienae NCTC 13004</name>
    <dbReference type="NCBI Taxonomy" id="1031753"/>
    <lineage>
        <taxon>Bacteria</taxon>
        <taxon>Pseudomonadati</taxon>
        <taxon>Campylobacterota</taxon>
        <taxon>Epsilonproteobacteria</taxon>
        <taxon>Campylobacterales</taxon>
        <taxon>Campylobacteraceae</taxon>
        <taxon>Campylobacter</taxon>
    </lineage>
</organism>
<keyword evidence="5 7" id="KW-1133">Transmembrane helix</keyword>
<protein>
    <submittedName>
        <fullName evidence="8">H+ antiporter protein, major facilitator superfamily</fullName>
    </submittedName>
</protein>
<dbReference type="PANTHER" id="PTHR43266">
    <property type="entry name" value="MACROLIDE-EFFLUX PROTEIN"/>
    <property type="match status" value="1"/>
</dbReference>
<sequence>MKKYYVLLRYKPNLRVLSSIQFICYFGMWFSHTGIFTLLIQMSAPVWAITLAAAMAFIPNVLLAPINGVIVDKFTPKKLMLLMLFIETITVFMLVFIDDISLLWLLFVIIFVRMGVGVVYFQTEMSLLPNLMNKKNLKLANEIHSIIWAVSYTAGMGLAGIFIHYFGIKASFLFDFGLYVFGMILLTQLKAPQIIKSTTQNIFNMMKEGLGYIRRNAILKHIIFLHAFVGVTAYDNLIALMAKYEYKEIMSISLIIGFMNMTRAVSLVVGPMILSKFINNKTLMWLFVGEFLGIGLWAVLQFNYYLGLIGLVAAGFCTSTLWSYTFTMLQNNCDKRFYGRVIAYKDMVYYLVSATISFMIGILYESGISLAMITLLMALIFLFGAFYYAYVYRHYAFS</sequence>
<dbReference type="RefSeq" id="WP_100590588.1">
    <property type="nucleotide sequence ID" value="NZ_CP015578.1"/>
</dbReference>
<keyword evidence="6 7" id="KW-0472">Membrane</keyword>
<dbReference type="Gene3D" id="1.20.1250.20">
    <property type="entry name" value="MFS general substrate transporter like domains"/>
    <property type="match status" value="1"/>
</dbReference>
<feature type="transmembrane region" description="Helical" evidence="7">
    <location>
        <begin position="103"/>
        <end position="122"/>
    </location>
</feature>
<evidence type="ECO:0000313" key="9">
    <source>
        <dbReference type="Proteomes" id="UP000202031"/>
    </source>
</evidence>
<feature type="transmembrane region" description="Helical" evidence="7">
    <location>
        <begin position="249"/>
        <end position="270"/>
    </location>
</feature>
<feature type="transmembrane region" description="Helical" evidence="7">
    <location>
        <begin position="46"/>
        <end position="67"/>
    </location>
</feature>
<feature type="transmembrane region" description="Helical" evidence="7">
    <location>
        <begin position="143"/>
        <end position="166"/>
    </location>
</feature>
<dbReference type="InterPro" id="IPR036259">
    <property type="entry name" value="MFS_trans_sf"/>
</dbReference>
<reference evidence="9" key="2">
    <citation type="journal article" date="2017" name="Genome Biol. Evol.">
        <title>Comparative genomic analysis identifies a Campylobacter clade deficient in selenium metabolism.</title>
        <authorList>
            <person name="Miller W.G."/>
            <person name="Yee E."/>
            <person name="Lopes B.S."/>
            <person name="Chapman M.H."/>
            <person name="Huynh S."/>
            <person name="Bono J.L."/>
            <person name="Parker C.T."/>
            <person name="Strachan N.J.C."/>
            <person name="Forbes K.J."/>
        </authorList>
    </citation>
    <scope>NUCLEOTIDE SEQUENCE [LARGE SCALE GENOMIC DNA]</scope>
    <source>
        <strain evidence="9">NCTC 13004</strain>
    </source>
</reference>
<feature type="transmembrane region" description="Helical" evidence="7">
    <location>
        <begin position="282"/>
        <end position="300"/>
    </location>
</feature>
<feature type="transmembrane region" description="Helical" evidence="7">
    <location>
        <begin position="20"/>
        <end position="40"/>
    </location>
</feature>
<dbReference type="EMBL" id="CP015578">
    <property type="protein sequence ID" value="ARQ97406.1"/>
    <property type="molecule type" value="Genomic_DNA"/>
</dbReference>
<evidence type="ECO:0000256" key="4">
    <source>
        <dbReference type="ARBA" id="ARBA00022692"/>
    </source>
</evidence>
<accession>A0A1X9SMD6</accession>
<dbReference type="CDD" id="cd06173">
    <property type="entry name" value="MFS_MefA_like"/>
    <property type="match status" value="1"/>
</dbReference>
<keyword evidence="2" id="KW-0813">Transport</keyword>
<feature type="transmembrane region" description="Helical" evidence="7">
    <location>
        <begin position="347"/>
        <end position="364"/>
    </location>
</feature>
<comment type="subcellular location">
    <subcellularLocation>
        <location evidence="1">Cell membrane</location>
        <topology evidence="1">Multi-pass membrane protein</topology>
    </subcellularLocation>
</comment>
<evidence type="ECO:0000256" key="2">
    <source>
        <dbReference type="ARBA" id="ARBA00022448"/>
    </source>
</evidence>
<keyword evidence="4 7" id="KW-0812">Transmembrane</keyword>
<dbReference type="GeneID" id="46921134"/>
<dbReference type="GO" id="GO:0005886">
    <property type="term" value="C:plasma membrane"/>
    <property type="evidence" value="ECO:0007669"/>
    <property type="project" value="UniProtKB-SubCell"/>
</dbReference>
<evidence type="ECO:0000256" key="5">
    <source>
        <dbReference type="ARBA" id="ARBA00022989"/>
    </source>
</evidence>
<feature type="transmembrane region" description="Helical" evidence="7">
    <location>
        <begin position="306"/>
        <end position="326"/>
    </location>
</feature>
<evidence type="ECO:0000256" key="3">
    <source>
        <dbReference type="ARBA" id="ARBA00022475"/>
    </source>
</evidence>
<feature type="transmembrane region" description="Helical" evidence="7">
    <location>
        <begin position="172"/>
        <end position="189"/>
    </location>
</feature>
<reference evidence="9" key="1">
    <citation type="journal article" date="2017" name="Genome Biol. Evol.">
        <title>Comparative Genomic Analysis Identifies a Campylobacter Clade Deficient in Selenium Metabolism.</title>
        <authorList>
            <person name="Miller W.G."/>
            <person name="Yee E."/>
            <person name="Lopes B.S."/>
            <person name="Chapman M.H."/>
            <person name="Huynh S."/>
            <person name="Bono J.L."/>
            <person name="Parker C.T."/>
            <person name="Strachan N.J.C."/>
            <person name="Forbes K.J."/>
        </authorList>
    </citation>
    <scope>NUCLEOTIDE SEQUENCE [LARGE SCALE GENOMIC DNA]</scope>
    <source>
        <strain evidence="9">NCTC 13004</strain>
    </source>
</reference>
<dbReference type="Pfam" id="PF07690">
    <property type="entry name" value="MFS_1"/>
    <property type="match status" value="1"/>
</dbReference>
<evidence type="ECO:0000256" key="7">
    <source>
        <dbReference type="SAM" id="Phobius"/>
    </source>
</evidence>
<dbReference type="SUPFAM" id="SSF103473">
    <property type="entry name" value="MFS general substrate transporter"/>
    <property type="match status" value="1"/>
</dbReference>
<dbReference type="AlphaFoldDB" id="A0A1X9SMD6"/>
<evidence type="ECO:0000313" key="8">
    <source>
        <dbReference type="EMBL" id="ARQ97406.1"/>
    </source>
</evidence>
<name>A0A1X9SMD6_9BACT</name>
<feature type="transmembrane region" description="Helical" evidence="7">
    <location>
        <begin position="222"/>
        <end position="243"/>
    </location>
</feature>
<dbReference type="GO" id="GO:0022857">
    <property type="term" value="F:transmembrane transporter activity"/>
    <property type="evidence" value="ECO:0007669"/>
    <property type="project" value="InterPro"/>
</dbReference>